<feature type="region of interest" description="Disordered" evidence="5">
    <location>
        <begin position="740"/>
        <end position="772"/>
    </location>
</feature>
<feature type="region of interest" description="Disordered" evidence="5">
    <location>
        <begin position="703"/>
        <end position="723"/>
    </location>
</feature>
<accession>F0WRX1</accession>
<reference evidence="8" key="1">
    <citation type="journal article" date="2011" name="PLoS Biol.">
        <title>Gene gain and loss during evolution of obligate parasitism in the white rust pathogen of Arabidopsis thaliana.</title>
        <authorList>
            <person name="Kemen E."/>
            <person name="Gardiner A."/>
            <person name="Schultz-Larsen T."/>
            <person name="Kemen A.C."/>
            <person name="Balmuth A.L."/>
            <person name="Robert-Seilaniantz A."/>
            <person name="Bailey K."/>
            <person name="Holub E."/>
            <person name="Studholme D.J."/>
            <person name="Maclean D."/>
            <person name="Jones J.D."/>
        </authorList>
    </citation>
    <scope>NUCLEOTIDE SEQUENCE</scope>
</reference>
<evidence type="ECO:0000256" key="3">
    <source>
        <dbReference type="ARBA" id="ARBA00022989"/>
    </source>
</evidence>
<dbReference type="InterPro" id="IPR036691">
    <property type="entry name" value="Endo/exonu/phosph_ase_sf"/>
</dbReference>
<dbReference type="GO" id="GO:0004930">
    <property type="term" value="F:G protein-coupled receptor activity"/>
    <property type="evidence" value="ECO:0007669"/>
    <property type="project" value="TreeGrafter"/>
</dbReference>
<name>F0WRX1_9STRA</name>
<dbReference type="GO" id="GO:0007189">
    <property type="term" value="P:adenylate cyclase-activating G protein-coupled receptor signaling pathway"/>
    <property type="evidence" value="ECO:0007669"/>
    <property type="project" value="TreeGrafter"/>
</dbReference>
<evidence type="ECO:0000256" key="4">
    <source>
        <dbReference type="ARBA" id="ARBA00023136"/>
    </source>
</evidence>
<evidence type="ECO:0000256" key="1">
    <source>
        <dbReference type="ARBA" id="ARBA00004141"/>
    </source>
</evidence>
<organism evidence="8">
    <name type="scientific">Albugo laibachii Nc14</name>
    <dbReference type="NCBI Taxonomy" id="890382"/>
    <lineage>
        <taxon>Eukaryota</taxon>
        <taxon>Sar</taxon>
        <taxon>Stramenopiles</taxon>
        <taxon>Oomycota</taxon>
        <taxon>Peronosporomycetes</taxon>
        <taxon>Albuginales</taxon>
        <taxon>Albuginaceae</taxon>
        <taxon>Albugo</taxon>
    </lineage>
</organism>
<feature type="compositionally biased region" description="Basic and acidic residues" evidence="5">
    <location>
        <begin position="761"/>
        <end position="772"/>
    </location>
</feature>
<dbReference type="Gene3D" id="1.20.1070.10">
    <property type="entry name" value="Rhodopsin 7-helix transmembrane proteins"/>
    <property type="match status" value="1"/>
</dbReference>
<dbReference type="EMBL" id="FR824266">
    <property type="protein sequence ID" value="CCA24087.1"/>
    <property type="molecule type" value="Genomic_DNA"/>
</dbReference>
<dbReference type="PROSITE" id="PS50261">
    <property type="entry name" value="G_PROTEIN_RECEP_F2_4"/>
    <property type="match status" value="1"/>
</dbReference>
<keyword evidence="2 6" id="KW-0812">Transmembrane</keyword>
<dbReference type="PANTHER" id="PTHR23112:SF0">
    <property type="entry name" value="TRANSMEMBRANE PROTEIN 116"/>
    <property type="match status" value="1"/>
</dbReference>
<dbReference type="PANTHER" id="PTHR23112">
    <property type="entry name" value="G PROTEIN-COUPLED RECEPTOR 157-RELATED"/>
    <property type="match status" value="1"/>
</dbReference>
<feature type="transmembrane region" description="Helical" evidence="6">
    <location>
        <begin position="307"/>
        <end position="329"/>
    </location>
</feature>
<keyword evidence="4 6" id="KW-0472">Membrane</keyword>
<comment type="subcellular location">
    <subcellularLocation>
        <location evidence="1">Membrane</location>
        <topology evidence="1">Multi-pass membrane protein</topology>
    </subcellularLocation>
</comment>
<dbReference type="SUPFAM" id="SSF56219">
    <property type="entry name" value="DNase I-like"/>
    <property type="match status" value="1"/>
</dbReference>
<evidence type="ECO:0000256" key="5">
    <source>
        <dbReference type="SAM" id="MobiDB-lite"/>
    </source>
</evidence>
<dbReference type="GO" id="GO:0007166">
    <property type="term" value="P:cell surface receptor signaling pathway"/>
    <property type="evidence" value="ECO:0007669"/>
    <property type="project" value="InterPro"/>
</dbReference>
<dbReference type="AlphaFoldDB" id="F0WRX1"/>
<sequence length="1248" mass="142258">MSTNAWCGVQSFLSNVQTADNANEKGEMKESNDCTPNSGECSAKYNTDNQATRFPKVSTLILPQRYESKQTNALFSTSSASLSQCTRRPSHPFHHRYLEVSKELVHILAWLDLTGAIGHLFSILPTRTFNPKLGENVSFHCKMQAFIITFGDLAPIAWTLVMAVYLYRWVCMGENHVKLQSRMKFYFVGMLFFSLGIPTIAYSAGMYGNAGQWCWIRIADDSASTFYWEVGVLYFWVLFSAIIMTTLVVLVRINLKKRLENGFCSSESARAYHNVTRKMTKYIGAFIIMWLPAMIDRGSFTIFNKETFAFTILHATFVPLQGFINAIIYGKFHSYLFRLLKWKQIRAKREDNWSKSLGINRLVCNKRQDSTTGSRCFPRRTQTFSTPEQHQPTSHSQRYQLLRQTDLVDEKERIGTASIFISTFDMQWQPLPTNLSDWIVPSSDLYVISLQHCSGVSEAEKAFRHHLERINAPMRYRGILSISDGNNRSNEACVCQLIFMNDYDIQSGNVIFPGSHEHGWSQRTSMRDTIGIPVRYYDASMAFVSTTLTSTSMGFPAGVSLSRGISYGYDAMAIALADYNSTSHMEIDAGSTDPWLKKANAMQLIQAFGMDSDYATMDFPYLYHHTFVVGNLNFDLNVPTSTTPINAMVQAYKAECLKRLTNQMIEQAIRTRFRVYENDDQRVGKRTKLEQESESLARFTITESSLKSSEREEGDQMTAKDEDTYITIWSREEDGIEFTMIDSPSDRQASDSSSLGWNSEEESKQNPDEHQDSMIFPMNWDAFLNWNFPTQSPTCSKSTSAENDIGKTPRKLVDLLSKSSFLEETTDRKWDELLRLDELRTAMEAKEVFCGFKEPPIKFLPPFPRLIGSAVEYNALSSSSCTKAFVNEGKPDTEGRLARSTRRSSTCEEKAIPAYKDRILSHSLQDTKTRLRNRQYWICENILTSSHKPVCSVYELDIDRLYAYESKELEFNQALRDRKDVKEYKIQLSNLDANLWTYTGPRDREHNRRLRSDSTSLLVSERPELVSDPSSWSSDSSRIDHDAASVSSTYHHRSRVSHTHRPISLTKRVGQVFRQGADMFSHSAWGFLDGNGSSRKDCTEYDLIPVEPVEVSTIFPLPSEDPYASQRKVYEVAHAVQVGFQRTRRDKDEEEAELAYMNQHTCSWREASARGIRHCTIARAVNGVLHIAIKIQAEKDCGGQGVLCIRESRFIQTNGAPSEEVGRIPFDLKLTWGGRHVGYLHGDIVSIF</sequence>
<evidence type="ECO:0000313" key="8">
    <source>
        <dbReference type="EMBL" id="CCA24087.1"/>
    </source>
</evidence>
<dbReference type="SUPFAM" id="SSF81321">
    <property type="entry name" value="Family A G protein-coupled receptor-like"/>
    <property type="match status" value="1"/>
</dbReference>
<dbReference type="Gene3D" id="3.60.10.10">
    <property type="entry name" value="Endonuclease/exonuclease/phosphatase"/>
    <property type="match status" value="2"/>
</dbReference>
<evidence type="ECO:0000259" key="7">
    <source>
        <dbReference type="PROSITE" id="PS50261"/>
    </source>
</evidence>
<dbReference type="InterPro" id="IPR017981">
    <property type="entry name" value="GPCR_2-like_7TM"/>
</dbReference>
<feature type="transmembrane region" description="Helical" evidence="6">
    <location>
        <begin position="226"/>
        <end position="251"/>
    </location>
</feature>
<dbReference type="HOGENOM" id="CLU_004724_0_0_1"/>
<protein>
    <submittedName>
        <fullName evidence="8">Uncharacterized protein AlNc14C221G9113</fullName>
    </submittedName>
</protein>
<proteinExistence type="predicted"/>
<gene>
    <name evidence="8" type="primary">AlNc14C221G9113</name>
    <name evidence="8" type="ORF">ALNC14_102310</name>
</gene>
<evidence type="ECO:0000256" key="2">
    <source>
        <dbReference type="ARBA" id="ARBA00022692"/>
    </source>
</evidence>
<feature type="transmembrane region" description="Helical" evidence="6">
    <location>
        <begin position="144"/>
        <end position="165"/>
    </location>
</feature>
<dbReference type="GO" id="GO:0005886">
    <property type="term" value="C:plasma membrane"/>
    <property type="evidence" value="ECO:0007669"/>
    <property type="project" value="TreeGrafter"/>
</dbReference>
<evidence type="ECO:0000256" key="6">
    <source>
        <dbReference type="SAM" id="Phobius"/>
    </source>
</evidence>
<dbReference type="Pfam" id="PF05462">
    <property type="entry name" value="Dicty_CAR"/>
    <property type="match status" value="1"/>
</dbReference>
<feature type="transmembrane region" description="Helical" evidence="6">
    <location>
        <begin position="104"/>
        <end position="124"/>
    </location>
</feature>
<reference evidence="8" key="2">
    <citation type="submission" date="2011-02" db="EMBL/GenBank/DDBJ databases">
        <authorList>
            <person name="MacLean D."/>
        </authorList>
    </citation>
    <scope>NUCLEOTIDE SEQUENCE</scope>
</reference>
<feature type="domain" description="G-protein coupled receptors family 2 profile 2" evidence="7">
    <location>
        <begin position="141"/>
        <end position="333"/>
    </location>
</feature>
<keyword evidence="3 6" id="KW-1133">Transmembrane helix</keyword>
<feature type="transmembrane region" description="Helical" evidence="6">
    <location>
        <begin position="185"/>
        <end position="206"/>
    </location>
</feature>